<name>A0ABP0D8D4_9PEZI</name>
<evidence type="ECO:0000313" key="3">
    <source>
        <dbReference type="Proteomes" id="UP001642502"/>
    </source>
</evidence>
<feature type="region of interest" description="Disordered" evidence="1">
    <location>
        <begin position="456"/>
        <end position="479"/>
    </location>
</feature>
<organism evidence="2 3">
    <name type="scientific">Sporothrix epigloea</name>
    <dbReference type="NCBI Taxonomy" id="1892477"/>
    <lineage>
        <taxon>Eukaryota</taxon>
        <taxon>Fungi</taxon>
        <taxon>Dikarya</taxon>
        <taxon>Ascomycota</taxon>
        <taxon>Pezizomycotina</taxon>
        <taxon>Sordariomycetes</taxon>
        <taxon>Sordariomycetidae</taxon>
        <taxon>Ophiostomatales</taxon>
        <taxon>Ophiostomataceae</taxon>
        <taxon>Sporothrix</taxon>
    </lineage>
</organism>
<feature type="compositionally biased region" description="Polar residues" evidence="1">
    <location>
        <begin position="368"/>
        <end position="382"/>
    </location>
</feature>
<feature type="compositionally biased region" description="Polar residues" evidence="1">
    <location>
        <begin position="342"/>
        <end position="352"/>
    </location>
</feature>
<dbReference type="EMBL" id="CAWUON010000003">
    <property type="protein sequence ID" value="CAK7263387.1"/>
    <property type="molecule type" value="Genomic_DNA"/>
</dbReference>
<comment type="caution">
    <text evidence="2">The sequence shown here is derived from an EMBL/GenBank/DDBJ whole genome shotgun (WGS) entry which is preliminary data.</text>
</comment>
<feature type="compositionally biased region" description="Pro residues" evidence="1">
    <location>
        <begin position="296"/>
        <end position="307"/>
    </location>
</feature>
<proteinExistence type="predicted"/>
<evidence type="ECO:0000313" key="2">
    <source>
        <dbReference type="EMBL" id="CAK7263387.1"/>
    </source>
</evidence>
<feature type="region of interest" description="Disordered" evidence="1">
    <location>
        <begin position="296"/>
        <end position="409"/>
    </location>
</feature>
<gene>
    <name evidence="2" type="ORF">SEPCBS119000_000448</name>
</gene>
<evidence type="ECO:0000256" key="1">
    <source>
        <dbReference type="SAM" id="MobiDB-lite"/>
    </source>
</evidence>
<dbReference type="Proteomes" id="UP001642502">
    <property type="component" value="Unassembled WGS sequence"/>
</dbReference>
<protein>
    <submittedName>
        <fullName evidence="2">Uncharacterized protein</fullName>
    </submittedName>
</protein>
<feature type="region of interest" description="Disordered" evidence="1">
    <location>
        <begin position="15"/>
        <end position="43"/>
    </location>
</feature>
<reference evidence="2 3" key="1">
    <citation type="submission" date="2024-01" db="EMBL/GenBank/DDBJ databases">
        <authorList>
            <person name="Allen C."/>
            <person name="Tagirdzhanova G."/>
        </authorList>
    </citation>
    <scope>NUCLEOTIDE SEQUENCE [LARGE SCALE GENOMIC DNA]</scope>
    <source>
        <strain evidence="2 3">CBS 119000</strain>
    </source>
</reference>
<sequence>MTRLGPLTSQALGRSPYDIIVPGTGEANPREPPQTYDERGRPYNAETRRINRNIIRAHNEVMQVIGVAEPESLLTAETETNKQLVQQLHEDRIGYRLYRPMRIIGTVGIWCAEPLRQRVLLFRKYDRHMPWARFREDYGATPMLRTLTVGLTAGLTDDYLRQLSLSWKANNQYLWSVRLGGYGGGEPCASPILPWPLFFVPFSGYSPIGCSVPFPTSLTFGGVAEWLLQATLGTIPFAAFCCYREVRDHLMHHLDYIIYESLDTPSNPPVKRPISEHDPYTGEWRLAGLAMVEVLPPRPPVPPPPPVIERSPRSRGERPTIPPPPTESQRPFTDVVEAENTADGSTAGQPITFSGEGERPSVAGPSSAAMSAQDRQSTTPVTGSPDPVRRRRNTVTSSGGGDCDNSDEDDLELSATLISFDVEASSGGDAPTNTWSAELHQAAAVSIGFETSEVYVGTADDGSPDPGNEEENDSRARGGRLPGTYIRGVYYPNGPTPFYSDTMLSRLPATIFAAGAASVGVSVLMTECESAMVQLLARSWRIQHNLPVGDLYSVSPFLLLPGIASNSALPLNAANHLAFVILLESAVQATATLLTLGFAWLFRGSQLRWTFWRTVREKLGFGSGEKD</sequence>
<keyword evidence="3" id="KW-1185">Reference proteome</keyword>
<accession>A0ABP0D8D4</accession>